<evidence type="ECO:0000256" key="1">
    <source>
        <dbReference type="ARBA" id="ARBA00006336"/>
    </source>
</evidence>
<dbReference type="AlphaFoldDB" id="A0AA35LQR9"/>
<accession>A0AA35LQR9</accession>
<dbReference type="InterPro" id="IPR050272">
    <property type="entry name" value="Isochorismatase-like_hydrls"/>
</dbReference>
<dbReference type="InterPro" id="IPR000868">
    <property type="entry name" value="Isochorismatase-like_dom"/>
</dbReference>
<dbReference type="EMBL" id="CABFNP030000464">
    <property type="protein sequence ID" value="CAI6026873.1"/>
    <property type="molecule type" value="Genomic_DNA"/>
</dbReference>
<evidence type="ECO:0000259" key="3">
    <source>
        <dbReference type="Pfam" id="PF00857"/>
    </source>
</evidence>
<comment type="caution">
    <text evidence="4">The sequence shown here is derived from an EMBL/GenBank/DDBJ whole genome shotgun (WGS) entry which is preliminary data.</text>
</comment>
<sequence length="138" mass="15132">MFVAKTRRSAFIPGTCNIDALLKARGIDTLIATGTTTNICCESTMRGAMQMGYKVWFVQDGNATRDDAVHNASLLNILFFGDVVIGEEAIARIEAGLRPENPKNGGLAFEFFAVYSLECRDYPSESKSNGNHNYLLSK</sequence>
<dbReference type="PANTHER" id="PTHR43540:SF6">
    <property type="entry name" value="ISOCHORISMATASE-LIKE DOMAIN-CONTAINING PROTEIN"/>
    <property type="match status" value="1"/>
</dbReference>
<dbReference type="PANTHER" id="PTHR43540">
    <property type="entry name" value="PEROXYUREIDOACRYLATE/UREIDOACRYLATE AMIDOHYDROLASE-RELATED"/>
    <property type="match status" value="1"/>
</dbReference>
<dbReference type="Proteomes" id="UP001160390">
    <property type="component" value="Unassembled WGS sequence"/>
</dbReference>
<dbReference type="SUPFAM" id="SSF52499">
    <property type="entry name" value="Isochorismatase-like hydrolases"/>
    <property type="match status" value="1"/>
</dbReference>
<organism evidence="4 5">
    <name type="scientific">Clonostachys chloroleuca</name>
    <dbReference type="NCBI Taxonomy" id="1926264"/>
    <lineage>
        <taxon>Eukaryota</taxon>
        <taxon>Fungi</taxon>
        <taxon>Dikarya</taxon>
        <taxon>Ascomycota</taxon>
        <taxon>Pezizomycotina</taxon>
        <taxon>Sordariomycetes</taxon>
        <taxon>Hypocreomycetidae</taxon>
        <taxon>Hypocreales</taxon>
        <taxon>Bionectriaceae</taxon>
        <taxon>Clonostachys</taxon>
    </lineage>
</organism>
<dbReference type="InterPro" id="IPR036380">
    <property type="entry name" value="Isochorismatase-like_sf"/>
</dbReference>
<dbReference type="CDD" id="cd00431">
    <property type="entry name" value="cysteine_hydrolases"/>
    <property type="match status" value="1"/>
</dbReference>
<proteinExistence type="inferred from homology"/>
<dbReference type="Gene3D" id="3.40.50.850">
    <property type="entry name" value="Isochorismatase-like"/>
    <property type="match status" value="1"/>
</dbReference>
<feature type="domain" description="Isochorismatase-like" evidence="3">
    <location>
        <begin position="2"/>
        <end position="83"/>
    </location>
</feature>
<name>A0AA35LQR9_9HYPO</name>
<gene>
    <name evidence="4" type="ORF">CCHLO57077_00014047</name>
</gene>
<protein>
    <recommendedName>
        <fullName evidence="3">Isochorismatase-like domain-containing protein</fullName>
    </recommendedName>
</protein>
<dbReference type="Pfam" id="PF00857">
    <property type="entry name" value="Isochorismatase"/>
    <property type="match status" value="1"/>
</dbReference>
<reference evidence="4" key="1">
    <citation type="submission" date="2023-01" db="EMBL/GenBank/DDBJ databases">
        <authorList>
            <person name="Piombo E."/>
        </authorList>
    </citation>
    <scope>NUCLEOTIDE SEQUENCE</scope>
</reference>
<evidence type="ECO:0000256" key="2">
    <source>
        <dbReference type="ARBA" id="ARBA00022801"/>
    </source>
</evidence>
<comment type="similarity">
    <text evidence="1">Belongs to the isochorismatase family.</text>
</comment>
<evidence type="ECO:0000313" key="4">
    <source>
        <dbReference type="EMBL" id="CAI6026873.1"/>
    </source>
</evidence>
<evidence type="ECO:0000313" key="5">
    <source>
        <dbReference type="Proteomes" id="UP001160390"/>
    </source>
</evidence>
<dbReference type="GO" id="GO:0016787">
    <property type="term" value="F:hydrolase activity"/>
    <property type="evidence" value="ECO:0007669"/>
    <property type="project" value="UniProtKB-KW"/>
</dbReference>
<keyword evidence="2" id="KW-0378">Hydrolase</keyword>
<keyword evidence="5" id="KW-1185">Reference proteome</keyword>